<organism evidence="3 4">
    <name type="scientific">Legionella impletisoli</name>
    <dbReference type="NCBI Taxonomy" id="343510"/>
    <lineage>
        <taxon>Bacteria</taxon>
        <taxon>Pseudomonadati</taxon>
        <taxon>Pseudomonadota</taxon>
        <taxon>Gammaproteobacteria</taxon>
        <taxon>Legionellales</taxon>
        <taxon>Legionellaceae</taxon>
        <taxon>Legionella</taxon>
    </lineage>
</organism>
<feature type="domain" description="DUF3592" evidence="2">
    <location>
        <begin position="56"/>
        <end position="120"/>
    </location>
</feature>
<keyword evidence="4" id="KW-1185">Reference proteome</keyword>
<evidence type="ECO:0000313" key="4">
    <source>
        <dbReference type="Proteomes" id="UP000630149"/>
    </source>
</evidence>
<reference evidence="3" key="2">
    <citation type="submission" date="2020-09" db="EMBL/GenBank/DDBJ databases">
        <authorList>
            <person name="Sun Q."/>
            <person name="Ohkuma M."/>
        </authorList>
    </citation>
    <scope>NUCLEOTIDE SEQUENCE</scope>
    <source>
        <strain evidence="3">JCM 13919</strain>
    </source>
</reference>
<sequence>MSWQWMLDVGWFLILLLLFGYFWRVRAAIKKTKKWQKTKGRITSCEWNMQGHQIWPKIEYQYQVRGEPYMGEHLFLDTFHNTPHSARARKLAYKVAEACKEDKDLDVYYDPAHPEHAVLDITMPPKLNFILILILGFIMLHLVIMGMRFFT</sequence>
<evidence type="ECO:0000313" key="3">
    <source>
        <dbReference type="EMBL" id="GGI87506.1"/>
    </source>
</evidence>
<gene>
    <name evidence="3" type="ORF">GCM10007966_15310</name>
</gene>
<reference evidence="3" key="1">
    <citation type="journal article" date="2014" name="Int. J. Syst. Evol. Microbiol.">
        <title>Complete genome sequence of Corynebacterium casei LMG S-19264T (=DSM 44701T), isolated from a smear-ripened cheese.</title>
        <authorList>
            <consortium name="US DOE Joint Genome Institute (JGI-PGF)"/>
            <person name="Walter F."/>
            <person name="Albersmeier A."/>
            <person name="Kalinowski J."/>
            <person name="Ruckert C."/>
        </authorList>
    </citation>
    <scope>NUCLEOTIDE SEQUENCE</scope>
    <source>
        <strain evidence="3">JCM 13919</strain>
    </source>
</reference>
<proteinExistence type="predicted"/>
<name>A0A917JUZ6_9GAMM</name>
<dbReference type="InterPro" id="IPR021994">
    <property type="entry name" value="DUF3592"/>
</dbReference>
<evidence type="ECO:0000256" key="1">
    <source>
        <dbReference type="SAM" id="Phobius"/>
    </source>
</evidence>
<dbReference type="OrthoDB" id="5652006at2"/>
<feature type="transmembrane region" description="Helical" evidence="1">
    <location>
        <begin position="129"/>
        <end position="150"/>
    </location>
</feature>
<dbReference type="AlphaFoldDB" id="A0A917JUZ6"/>
<comment type="caution">
    <text evidence="3">The sequence shown here is derived from an EMBL/GenBank/DDBJ whole genome shotgun (WGS) entry which is preliminary data.</text>
</comment>
<dbReference type="Pfam" id="PF12158">
    <property type="entry name" value="DUF3592"/>
    <property type="match status" value="1"/>
</dbReference>
<evidence type="ECO:0000259" key="2">
    <source>
        <dbReference type="Pfam" id="PF12158"/>
    </source>
</evidence>
<dbReference type="RefSeq" id="WP_131776891.1">
    <property type="nucleotide sequence ID" value="NZ_BMOB01000006.1"/>
</dbReference>
<dbReference type="Proteomes" id="UP000630149">
    <property type="component" value="Unassembled WGS sequence"/>
</dbReference>
<accession>A0A917JUZ6</accession>
<keyword evidence="1" id="KW-0812">Transmembrane</keyword>
<dbReference type="EMBL" id="BMOB01000006">
    <property type="protein sequence ID" value="GGI87506.1"/>
    <property type="molecule type" value="Genomic_DNA"/>
</dbReference>
<keyword evidence="1" id="KW-1133">Transmembrane helix</keyword>
<protein>
    <recommendedName>
        <fullName evidence="2">DUF3592 domain-containing protein</fullName>
    </recommendedName>
</protein>
<keyword evidence="1" id="KW-0472">Membrane</keyword>